<feature type="transmembrane region" description="Helical" evidence="1">
    <location>
        <begin position="224"/>
        <end position="249"/>
    </location>
</feature>
<feature type="transmembrane region" description="Helical" evidence="1">
    <location>
        <begin position="316"/>
        <end position="338"/>
    </location>
</feature>
<accession>A0ABT1G3Y0</accession>
<proteinExistence type="predicted"/>
<dbReference type="Proteomes" id="UP001204000">
    <property type="component" value="Unassembled WGS sequence"/>
</dbReference>
<organism evidence="2 3">
    <name type="scientific">Corynebacterium stercoris</name>
    <dbReference type="NCBI Taxonomy" id="2943490"/>
    <lineage>
        <taxon>Bacteria</taxon>
        <taxon>Bacillati</taxon>
        <taxon>Actinomycetota</taxon>
        <taxon>Actinomycetes</taxon>
        <taxon>Mycobacteriales</taxon>
        <taxon>Corynebacteriaceae</taxon>
        <taxon>Corynebacterium</taxon>
    </lineage>
</organism>
<name>A0ABT1G3Y0_9CORY</name>
<feature type="transmembrane region" description="Helical" evidence="1">
    <location>
        <begin position="162"/>
        <end position="180"/>
    </location>
</feature>
<gene>
    <name evidence="2" type="ORF">M5J20_10945</name>
</gene>
<evidence type="ECO:0000256" key="1">
    <source>
        <dbReference type="SAM" id="Phobius"/>
    </source>
</evidence>
<sequence>MATRMTHLGPGFFWQQFKAGPKSRVLTLLFFGVLFILAGPLVSPWTAAVSTFITVPVFFYALFPEPGALQALGMNRARASQLLAYALVPAVLIPAVACLAYNPNWIGAAGAGIAIAVGLLLFFVCLPNDSTRPQSPAAIVGEESGRAPLRDTPFTLFWRRNLIWALVAGALTGLLMPLSVFIDTSFLGALLSTVPALVLWARVSGGSEMRAQTWQALGLPRKQWLTTSVSVVLAASALFAISGSAVAAIISRFVEVPASPVQAICFAALMGIVASLLALAGTASWDWLVPVALLSFWIPLRYPMDPREPFALGEYAILGGIQGGIALLIAVVLLWRYVSGRGNLRRGESALGL</sequence>
<dbReference type="EMBL" id="JAMFTQ010000021">
    <property type="protein sequence ID" value="MCP1388691.1"/>
    <property type="molecule type" value="Genomic_DNA"/>
</dbReference>
<feature type="transmembrane region" description="Helical" evidence="1">
    <location>
        <begin position="45"/>
        <end position="63"/>
    </location>
</feature>
<comment type="caution">
    <text evidence="2">The sequence shown here is derived from an EMBL/GenBank/DDBJ whole genome shotgun (WGS) entry which is preliminary data.</text>
</comment>
<feature type="transmembrane region" description="Helical" evidence="1">
    <location>
        <begin position="108"/>
        <end position="126"/>
    </location>
</feature>
<evidence type="ECO:0000313" key="3">
    <source>
        <dbReference type="Proteomes" id="UP001204000"/>
    </source>
</evidence>
<keyword evidence="3" id="KW-1185">Reference proteome</keyword>
<reference evidence="2" key="1">
    <citation type="submission" date="2022-05" db="EMBL/GenBank/DDBJ databases">
        <title>Corynebacterium sp. TA-R-1 sp. nov., isolated from human feces.</title>
        <authorList>
            <person name="Shamsuzzaman M."/>
            <person name="Dahal R.H."/>
        </authorList>
    </citation>
    <scope>NUCLEOTIDE SEQUENCE</scope>
    <source>
        <strain evidence="2">TA-R-1</strain>
    </source>
</reference>
<evidence type="ECO:0008006" key="4">
    <source>
        <dbReference type="Google" id="ProtNLM"/>
    </source>
</evidence>
<keyword evidence="1" id="KW-0812">Transmembrane</keyword>
<keyword evidence="1" id="KW-1133">Transmembrane helix</keyword>
<feature type="transmembrane region" description="Helical" evidence="1">
    <location>
        <begin position="21"/>
        <end position="39"/>
    </location>
</feature>
<protein>
    <recommendedName>
        <fullName evidence="4">FUSC family protein</fullName>
    </recommendedName>
</protein>
<evidence type="ECO:0000313" key="2">
    <source>
        <dbReference type="EMBL" id="MCP1388691.1"/>
    </source>
</evidence>
<keyword evidence="1" id="KW-0472">Membrane</keyword>
<feature type="transmembrane region" description="Helical" evidence="1">
    <location>
        <begin position="83"/>
        <end position="102"/>
    </location>
</feature>
<feature type="transmembrane region" description="Helical" evidence="1">
    <location>
        <begin position="261"/>
        <end position="280"/>
    </location>
</feature>
<dbReference type="RefSeq" id="WP_253579533.1">
    <property type="nucleotide sequence ID" value="NZ_JAMFTQ010000021.1"/>
</dbReference>